<dbReference type="InterPro" id="IPR044989">
    <property type="entry name" value="TAC1"/>
</dbReference>
<comment type="caution">
    <text evidence="5">The sequence shown here is derived from an EMBL/GenBank/DDBJ whole genome shotgun (WGS) entry which is preliminary data.</text>
</comment>
<dbReference type="EMBL" id="JAIWQS010000012">
    <property type="protein sequence ID" value="KAJ8748547.1"/>
    <property type="molecule type" value="Genomic_DNA"/>
</dbReference>
<reference evidence="5 6" key="1">
    <citation type="submission" date="2021-09" db="EMBL/GenBank/DDBJ databases">
        <title>Genomic insights and catalytic innovation underlie evolution of tropane alkaloids biosynthesis.</title>
        <authorList>
            <person name="Wang Y.-J."/>
            <person name="Tian T."/>
            <person name="Huang J.-P."/>
            <person name="Huang S.-X."/>
        </authorList>
    </citation>
    <scope>NUCLEOTIDE SEQUENCE [LARGE SCALE GENOMIC DNA]</scope>
    <source>
        <strain evidence="5">KIB-2018</strain>
        <tissue evidence="5">Leaf</tissue>
    </source>
</reference>
<organism evidence="5 6">
    <name type="scientific">Erythroxylum novogranatense</name>
    <dbReference type="NCBI Taxonomy" id="1862640"/>
    <lineage>
        <taxon>Eukaryota</taxon>
        <taxon>Viridiplantae</taxon>
        <taxon>Streptophyta</taxon>
        <taxon>Embryophyta</taxon>
        <taxon>Tracheophyta</taxon>
        <taxon>Spermatophyta</taxon>
        <taxon>Magnoliopsida</taxon>
        <taxon>eudicotyledons</taxon>
        <taxon>Gunneridae</taxon>
        <taxon>Pentapetalae</taxon>
        <taxon>rosids</taxon>
        <taxon>fabids</taxon>
        <taxon>Malpighiales</taxon>
        <taxon>Erythroxylaceae</taxon>
        <taxon>Erythroxylum</taxon>
    </lineage>
</organism>
<name>A0AAV8S8V1_9ROSI</name>
<protein>
    <recommendedName>
        <fullName evidence="3">Protein TILLER ANGLE CONTROL 1</fullName>
    </recommendedName>
</protein>
<proteinExistence type="inferred from homology"/>
<feature type="region of interest" description="Disordered" evidence="4">
    <location>
        <begin position="80"/>
        <end position="117"/>
    </location>
</feature>
<dbReference type="Proteomes" id="UP001159364">
    <property type="component" value="Linkage Group LG12"/>
</dbReference>
<sequence length="277" mass="31760">MKIFNWVQRRFHHGSIKEGLVQSVKKAEFVTNGAEKQALLKQVALVDVLEGWKDGILTIVTSGFDPLKNITTRQKEYFTLESDEEEDVEEEEEENEDPKDGKGQLNVHVDGDNDTVEDEELKPLILTTFENKYDDAGHNSFTNSRLNSAYYEIDQRRKKGERTTLAELFQADSEMIKKKPEFIETELNPGKKPVDRTKNGLSFAKKVLPHVREDLRPKKRIHQLMRKMLKRKIHPDLQGKLFEVDNQNKPGSVENQAINEETSESVSLLQTGQGLAI</sequence>
<evidence type="ECO:0000313" key="6">
    <source>
        <dbReference type="Proteomes" id="UP001159364"/>
    </source>
</evidence>
<feature type="compositionally biased region" description="Polar residues" evidence="4">
    <location>
        <begin position="245"/>
        <end position="277"/>
    </location>
</feature>
<comment type="similarity">
    <text evidence="2">Belongs to the TAC family.</text>
</comment>
<feature type="compositionally biased region" description="Acidic residues" evidence="4">
    <location>
        <begin position="81"/>
        <end position="97"/>
    </location>
</feature>
<keyword evidence="1" id="KW-0341">Growth regulation</keyword>
<evidence type="ECO:0000256" key="4">
    <source>
        <dbReference type="SAM" id="MobiDB-lite"/>
    </source>
</evidence>
<keyword evidence="6" id="KW-1185">Reference proteome</keyword>
<evidence type="ECO:0000256" key="2">
    <source>
        <dbReference type="ARBA" id="ARBA00025796"/>
    </source>
</evidence>
<dbReference type="PANTHER" id="PTHR38366">
    <property type="entry name" value="NAD-DEPENDENT PROTEIN DEACETYLASE HST1-LIKE PROTEIN"/>
    <property type="match status" value="1"/>
</dbReference>
<dbReference type="PANTHER" id="PTHR38366:SF1">
    <property type="entry name" value="PROTEIN TILLER ANGLE CONTROL 1"/>
    <property type="match status" value="1"/>
</dbReference>
<evidence type="ECO:0000256" key="1">
    <source>
        <dbReference type="ARBA" id="ARBA00022604"/>
    </source>
</evidence>
<accession>A0AAV8S8V1</accession>
<dbReference type="AlphaFoldDB" id="A0AAV8S8V1"/>
<evidence type="ECO:0000313" key="5">
    <source>
        <dbReference type="EMBL" id="KAJ8748547.1"/>
    </source>
</evidence>
<gene>
    <name evidence="5" type="ORF">K2173_003448</name>
</gene>
<feature type="region of interest" description="Disordered" evidence="4">
    <location>
        <begin position="243"/>
        <end position="277"/>
    </location>
</feature>
<dbReference type="GO" id="GO:0001763">
    <property type="term" value="P:morphogenesis of a branching structure"/>
    <property type="evidence" value="ECO:0007669"/>
    <property type="project" value="InterPro"/>
</dbReference>
<evidence type="ECO:0000256" key="3">
    <source>
        <dbReference type="ARBA" id="ARBA00026138"/>
    </source>
</evidence>